<evidence type="ECO:0000256" key="3">
    <source>
        <dbReference type="SAM" id="MobiDB-lite"/>
    </source>
</evidence>
<keyword evidence="1 2" id="KW-0195">Cyclin</keyword>
<dbReference type="InterPro" id="IPR006671">
    <property type="entry name" value="Cyclin_N"/>
</dbReference>
<feature type="region of interest" description="Disordered" evidence="3">
    <location>
        <begin position="374"/>
        <end position="558"/>
    </location>
</feature>
<dbReference type="InterPro" id="IPR036915">
    <property type="entry name" value="Cyclin-like_sf"/>
</dbReference>
<dbReference type="SUPFAM" id="SSF47954">
    <property type="entry name" value="Cyclin-like"/>
    <property type="match status" value="2"/>
</dbReference>
<evidence type="ECO:0000313" key="5">
    <source>
        <dbReference type="EMBL" id="KAJ8309224.1"/>
    </source>
</evidence>
<feature type="compositionally biased region" description="Polar residues" evidence="3">
    <location>
        <begin position="490"/>
        <end position="499"/>
    </location>
</feature>
<feature type="compositionally biased region" description="Low complexity" evidence="3">
    <location>
        <begin position="500"/>
        <end position="525"/>
    </location>
</feature>
<dbReference type="CDD" id="cd20530">
    <property type="entry name" value="CYCLIN_CCNK_rpt1"/>
    <property type="match status" value="1"/>
</dbReference>
<feature type="compositionally biased region" description="Polar residues" evidence="3">
    <location>
        <begin position="526"/>
        <end position="536"/>
    </location>
</feature>
<feature type="compositionally biased region" description="Basic and acidic residues" evidence="3">
    <location>
        <begin position="272"/>
        <end position="297"/>
    </location>
</feature>
<gene>
    <name evidence="5" type="ORF">KUTeg_014098</name>
</gene>
<name>A0ABQ9EW07_TEGGR</name>
<feature type="compositionally biased region" description="Polar residues" evidence="3">
    <location>
        <begin position="319"/>
        <end position="340"/>
    </location>
</feature>
<keyword evidence="6" id="KW-1185">Reference proteome</keyword>
<comment type="similarity">
    <text evidence="2">Belongs to the cyclin family.</text>
</comment>
<feature type="compositionally biased region" description="Pro residues" evidence="3">
    <location>
        <begin position="436"/>
        <end position="447"/>
    </location>
</feature>
<dbReference type="CDD" id="cd20531">
    <property type="entry name" value="CYCLIN_CCNK_rpt2"/>
    <property type="match status" value="1"/>
</dbReference>
<proteinExistence type="inferred from homology"/>
<reference evidence="5 6" key="1">
    <citation type="submission" date="2022-12" db="EMBL/GenBank/DDBJ databases">
        <title>Chromosome-level genome of Tegillarca granosa.</title>
        <authorList>
            <person name="Kim J."/>
        </authorList>
    </citation>
    <scope>NUCLEOTIDE SEQUENCE [LARGE SCALE GENOMIC DNA]</scope>
    <source>
        <strain evidence="5">Teg-2019</strain>
        <tissue evidence="5">Adductor muscle</tissue>
    </source>
</reference>
<feature type="compositionally biased region" description="Low complexity" evidence="3">
    <location>
        <begin position="418"/>
        <end position="433"/>
    </location>
</feature>
<dbReference type="PANTHER" id="PTHR10026">
    <property type="entry name" value="CYCLIN"/>
    <property type="match status" value="1"/>
</dbReference>
<comment type="caution">
    <text evidence="5">The sequence shown here is derived from an EMBL/GenBank/DDBJ whole genome shotgun (WGS) entry which is preliminary data.</text>
</comment>
<sequence length="558" mass="62711">MPCWYFEKKELRNTPSFQDGIDTETENRYRREGARRYDTCATGVVYFHRFYMFHSFKEFHRYITAACCLFLAGKVEETPKKCRDIIKICQNLLSPELFTVFGNDPKEEVITMERILLQTIKFDLQVEHPYGLLLKYAKLVKGDKEKVQKLVQMAWTFINDSMCTTLSLQWEPEVIATSLMYLATRLNKFDIQDWHGKPPGSKMKWWEGFVEGLSVELMEDICHKVLDLYSSKQQREESPPTQQEKRTKHQNTPPPPPPQPAKRSASNPPADSHTDAKMARMERTKDRERKEIERVKDSANSAAGDSVKKENVNKIPSLLSLQKSEMPPSSKSQSQHTTPVSGFGTMTPKQENQYNPYLSGQMYSSSFLSQEGSRNIQTILSGGGGGGSGGGNEQYDYRTQPPQTIPQANPSYPPPAPYQQGQLTQQAGYQQAYPQTAPPYSVPPGQPPYQTQPGAYPPQTYPSGTTVTQQGFQPAAPQAYQAGNFPTYPPSQFGNQYGVQQAYPPQTSYQPQPQGAIPGQAPPGQTFNNSRGQRMPNQPPNPQGQLTGLATVRITGRK</sequence>
<organism evidence="5 6">
    <name type="scientific">Tegillarca granosa</name>
    <name type="common">Malaysian cockle</name>
    <name type="synonym">Anadara granosa</name>
    <dbReference type="NCBI Taxonomy" id="220873"/>
    <lineage>
        <taxon>Eukaryota</taxon>
        <taxon>Metazoa</taxon>
        <taxon>Spiralia</taxon>
        <taxon>Lophotrochozoa</taxon>
        <taxon>Mollusca</taxon>
        <taxon>Bivalvia</taxon>
        <taxon>Autobranchia</taxon>
        <taxon>Pteriomorphia</taxon>
        <taxon>Arcoida</taxon>
        <taxon>Arcoidea</taxon>
        <taxon>Arcidae</taxon>
        <taxon>Tegillarca</taxon>
    </lineage>
</organism>
<accession>A0ABQ9EW07</accession>
<evidence type="ECO:0000256" key="1">
    <source>
        <dbReference type="ARBA" id="ARBA00023127"/>
    </source>
</evidence>
<feature type="compositionally biased region" description="Gly residues" evidence="3">
    <location>
        <begin position="381"/>
        <end position="392"/>
    </location>
</feature>
<feature type="region of interest" description="Disordered" evidence="3">
    <location>
        <begin position="230"/>
        <end position="358"/>
    </location>
</feature>
<dbReference type="Pfam" id="PF00134">
    <property type="entry name" value="Cyclin_N"/>
    <property type="match status" value="1"/>
</dbReference>
<dbReference type="Proteomes" id="UP001217089">
    <property type="component" value="Unassembled WGS sequence"/>
</dbReference>
<feature type="compositionally biased region" description="Polar residues" evidence="3">
    <location>
        <begin position="347"/>
        <end position="358"/>
    </location>
</feature>
<evidence type="ECO:0000256" key="2">
    <source>
        <dbReference type="RuleBase" id="RU000383"/>
    </source>
</evidence>
<dbReference type="EMBL" id="JARBDR010000657">
    <property type="protein sequence ID" value="KAJ8309224.1"/>
    <property type="molecule type" value="Genomic_DNA"/>
</dbReference>
<dbReference type="InterPro" id="IPR013763">
    <property type="entry name" value="Cyclin-like_dom"/>
</dbReference>
<feature type="compositionally biased region" description="Polar residues" evidence="3">
    <location>
        <begin position="463"/>
        <end position="472"/>
    </location>
</feature>
<evidence type="ECO:0000259" key="4">
    <source>
        <dbReference type="SMART" id="SM00385"/>
    </source>
</evidence>
<evidence type="ECO:0000313" key="6">
    <source>
        <dbReference type="Proteomes" id="UP001217089"/>
    </source>
</evidence>
<dbReference type="SMART" id="SM00385">
    <property type="entry name" value="CYCLIN"/>
    <property type="match status" value="1"/>
</dbReference>
<feature type="domain" description="Cyclin-like" evidence="4">
    <location>
        <begin position="28"/>
        <end position="118"/>
    </location>
</feature>
<protein>
    <recommendedName>
        <fullName evidence="4">Cyclin-like domain-containing protein</fullName>
    </recommendedName>
</protein>
<dbReference type="Gene3D" id="1.10.472.10">
    <property type="entry name" value="Cyclin-like"/>
    <property type="match status" value="2"/>
</dbReference>
<dbReference type="InterPro" id="IPR043198">
    <property type="entry name" value="Cyclin/Ssn8"/>
</dbReference>